<dbReference type="Proteomes" id="UP000321525">
    <property type="component" value="Unassembled WGS sequence"/>
</dbReference>
<dbReference type="FunFam" id="3.30.70.270:FF:000001">
    <property type="entry name" value="Diguanylate cyclase domain protein"/>
    <property type="match status" value="1"/>
</dbReference>
<feature type="transmembrane region" description="Helical" evidence="4">
    <location>
        <begin position="128"/>
        <end position="149"/>
    </location>
</feature>
<evidence type="ECO:0000256" key="1">
    <source>
        <dbReference type="ARBA" id="ARBA00001946"/>
    </source>
</evidence>
<dbReference type="AlphaFoldDB" id="A0A5C6QFR3"/>
<dbReference type="InterPro" id="IPR050469">
    <property type="entry name" value="Diguanylate_Cyclase"/>
</dbReference>
<organism evidence="7 9">
    <name type="scientific">Colwellia hornerae</name>
    <dbReference type="NCBI Taxonomy" id="89402"/>
    <lineage>
        <taxon>Bacteria</taxon>
        <taxon>Pseudomonadati</taxon>
        <taxon>Pseudomonadota</taxon>
        <taxon>Gammaproteobacteria</taxon>
        <taxon>Alteromonadales</taxon>
        <taxon>Colwelliaceae</taxon>
        <taxon>Colwellia</taxon>
    </lineage>
</organism>
<comment type="caution">
    <text evidence="7">The sequence shown here is derived from an EMBL/GenBank/DDBJ whole genome shotgun (WGS) entry which is preliminary data.</text>
</comment>
<proteinExistence type="predicted"/>
<dbReference type="PANTHER" id="PTHR45138:SF9">
    <property type="entry name" value="DIGUANYLATE CYCLASE DGCM-RELATED"/>
    <property type="match status" value="1"/>
</dbReference>
<dbReference type="CDD" id="cd01949">
    <property type="entry name" value="GGDEF"/>
    <property type="match status" value="1"/>
</dbReference>
<keyword evidence="8" id="KW-1185">Reference proteome</keyword>
<protein>
    <recommendedName>
        <fullName evidence="2">diguanylate cyclase</fullName>
        <ecNumber evidence="2">2.7.7.65</ecNumber>
    </recommendedName>
</protein>
<sequence>MIKRTSTEIVLLSISGLTTLIIFPFAVIRWHSNDTTIAIIDAVISLTLAIFFVFVFKTRRVDVAKYLLAIFLAVAATASIVVKGQTQIYWLYPVFIGIYYLIPPKVATGLCLIIITTVLFVTPIQSDIINTLTIIFTTTLTSVLAFIIFRSHEKKLVDSEKLATIDPLTSTGNRRALDFKLSELVASQHRGAYPMCLILIDLDDFKHINDDYGHSIGDKILVTTCNLIRDHTRILDSLYRYGGDEFIIMPLNMDLNSAKRLAENIRSIIERYKFISDIKLTLSIGVAEHKPDDTPEGWIRRADTLLYKAKNNGRNKVF</sequence>
<dbReference type="Pfam" id="PF00990">
    <property type="entry name" value="GGDEF"/>
    <property type="match status" value="1"/>
</dbReference>
<evidence type="ECO:0000256" key="2">
    <source>
        <dbReference type="ARBA" id="ARBA00012528"/>
    </source>
</evidence>
<feature type="transmembrane region" description="Helical" evidence="4">
    <location>
        <begin position="88"/>
        <end position="121"/>
    </location>
</feature>
<gene>
    <name evidence="6" type="ORF">ESZ26_12970</name>
    <name evidence="7" type="ORF">ESZ27_08840</name>
</gene>
<evidence type="ECO:0000313" key="7">
    <source>
        <dbReference type="EMBL" id="TWX67573.1"/>
    </source>
</evidence>
<evidence type="ECO:0000313" key="8">
    <source>
        <dbReference type="Proteomes" id="UP000321525"/>
    </source>
</evidence>
<dbReference type="PROSITE" id="PS50887">
    <property type="entry name" value="GGDEF"/>
    <property type="match status" value="1"/>
</dbReference>
<dbReference type="EMBL" id="VOLR01000017">
    <property type="protein sequence ID" value="TWX57871.1"/>
    <property type="molecule type" value="Genomic_DNA"/>
</dbReference>
<dbReference type="InterPro" id="IPR043128">
    <property type="entry name" value="Rev_trsase/Diguanyl_cyclase"/>
</dbReference>
<keyword evidence="4" id="KW-0472">Membrane</keyword>
<dbReference type="Proteomes" id="UP000321917">
    <property type="component" value="Unassembled WGS sequence"/>
</dbReference>
<evidence type="ECO:0000313" key="6">
    <source>
        <dbReference type="EMBL" id="TWX57871.1"/>
    </source>
</evidence>
<dbReference type="InterPro" id="IPR029787">
    <property type="entry name" value="Nucleotide_cyclase"/>
</dbReference>
<feature type="domain" description="GGDEF" evidence="5">
    <location>
        <begin position="193"/>
        <end position="318"/>
    </location>
</feature>
<dbReference type="EC" id="2.7.7.65" evidence="2"/>
<dbReference type="SMART" id="SM00267">
    <property type="entry name" value="GGDEF"/>
    <property type="match status" value="1"/>
</dbReference>
<reference evidence="7 9" key="1">
    <citation type="submission" date="2019-07" db="EMBL/GenBank/DDBJ databases">
        <title>Genomes of sea-ice associated Colwellia species.</title>
        <authorList>
            <person name="Bowman J.P."/>
        </authorList>
    </citation>
    <scope>NUCLEOTIDE SEQUENCE [LARGE SCALE GENOMIC DNA]</scope>
    <source>
        <strain evidence="6 8">ACAM 607</strain>
        <strain evidence="7 9">IC036</strain>
    </source>
</reference>
<evidence type="ECO:0000256" key="3">
    <source>
        <dbReference type="ARBA" id="ARBA00034247"/>
    </source>
</evidence>
<evidence type="ECO:0000259" key="5">
    <source>
        <dbReference type="PROSITE" id="PS50887"/>
    </source>
</evidence>
<feature type="transmembrane region" description="Helical" evidence="4">
    <location>
        <begin position="63"/>
        <end position="82"/>
    </location>
</feature>
<dbReference type="RefSeq" id="WP_146799899.1">
    <property type="nucleotide sequence ID" value="NZ_VOLP01000016.1"/>
</dbReference>
<dbReference type="OrthoDB" id="9812260at2"/>
<dbReference type="PANTHER" id="PTHR45138">
    <property type="entry name" value="REGULATORY COMPONENTS OF SENSORY TRANSDUCTION SYSTEM"/>
    <property type="match status" value="1"/>
</dbReference>
<dbReference type="Gene3D" id="3.30.70.270">
    <property type="match status" value="1"/>
</dbReference>
<dbReference type="NCBIfam" id="TIGR00254">
    <property type="entry name" value="GGDEF"/>
    <property type="match status" value="1"/>
</dbReference>
<keyword evidence="4" id="KW-1133">Transmembrane helix</keyword>
<dbReference type="EMBL" id="VOLQ01000013">
    <property type="protein sequence ID" value="TWX67573.1"/>
    <property type="molecule type" value="Genomic_DNA"/>
</dbReference>
<evidence type="ECO:0000313" key="9">
    <source>
        <dbReference type="Proteomes" id="UP000321917"/>
    </source>
</evidence>
<name>A0A5C6QFR3_9GAMM</name>
<comment type="cofactor">
    <cofactor evidence="1">
        <name>Mg(2+)</name>
        <dbReference type="ChEBI" id="CHEBI:18420"/>
    </cofactor>
</comment>
<evidence type="ECO:0000256" key="4">
    <source>
        <dbReference type="SAM" id="Phobius"/>
    </source>
</evidence>
<comment type="catalytic activity">
    <reaction evidence="3">
        <text>2 GTP = 3',3'-c-di-GMP + 2 diphosphate</text>
        <dbReference type="Rhea" id="RHEA:24898"/>
        <dbReference type="ChEBI" id="CHEBI:33019"/>
        <dbReference type="ChEBI" id="CHEBI:37565"/>
        <dbReference type="ChEBI" id="CHEBI:58805"/>
        <dbReference type="EC" id="2.7.7.65"/>
    </reaction>
</comment>
<dbReference type="GO" id="GO:0052621">
    <property type="term" value="F:diguanylate cyclase activity"/>
    <property type="evidence" value="ECO:0007669"/>
    <property type="project" value="UniProtKB-EC"/>
</dbReference>
<feature type="transmembrane region" description="Helical" evidence="4">
    <location>
        <begin position="9"/>
        <end position="30"/>
    </location>
</feature>
<dbReference type="SUPFAM" id="SSF55073">
    <property type="entry name" value="Nucleotide cyclase"/>
    <property type="match status" value="1"/>
</dbReference>
<feature type="transmembrane region" description="Helical" evidence="4">
    <location>
        <begin position="36"/>
        <end position="56"/>
    </location>
</feature>
<keyword evidence="4" id="KW-0812">Transmembrane</keyword>
<accession>A0A5C6QFR3</accession>
<dbReference type="InterPro" id="IPR000160">
    <property type="entry name" value="GGDEF_dom"/>
</dbReference>